<accession>A0A1S8M923</accession>
<dbReference type="SUPFAM" id="SSF51658">
    <property type="entry name" value="Xylose isomerase-like"/>
    <property type="match status" value="1"/>
</dbReference>
<name>A0A1S8M923_9CLOT</name>
<dbReference type="Pfam" id="PF05114">
    <property type="entry name" value="MbnB_TglH_ChrH"/>
    <property type="match status" value="1"/>
</dbReference>
<protein>
    <submittedName>
        <fullName evidence="1">Uncharacterized protein</fullName>
    </submittedName>
</protein>
<dbReference type="RefSeq" id="WP_077833809.1">
    <property type="nucleotide sequence ID" value="NZ_CP096983.1"/>
</dbReference>
<evidence type="ECO:0000313" key="1">
    <source>
        <dbReference type="EMBL" id="URZ12397.1"/>
    </source>
</evidence>
<proteinExistence type="predicted"/>
<evidence type="ECO:0000313" key="2">
    <source>
        <dbReference type="Proteomes" id="UP000190951"/>
    </source>
</evidence>
<dbReference type="AlphaFoldDB" id="A0A1S8M923"/>
<dbReference type="KEGG" id="crw:CROST_031190"/>
<dbReference type="Proteomes" id="UP000190951">
    <property type="component" value="Chromosome"/>
</dbReference>
<dbReference type="Gene3D" id="3.20.20.150">
    <property type="entry name" value="Divalent-metal-dependent TIM barrel enzymes"/>
    <property type="match status" value="1"/>
</dbReference>
<dbReference type="InterPro" id="IPR036237">
    <property type="entry name" value="Xyl_isomerase-like_sf"/>
</dbReference>
<gene>
    <name evidence="1" type="ORF">CROST_031190</name>
</gene>
<keyword evidence="2" id="KW-1185">Reference proteome</keyword>
<sequence>MLIGCNFSKHLKFLLEKEEIEVDYIKAGAYGDFDEEYSIMRSFKPILVHGLGNFERTGMKDSYVIDFKRANKLFDKCQSPHFGIHIEIKKSDMLEGMNEEDIHKHMCKQIQIFKTNINVPLLLENVPDCPTEHTIFNCYPYFQPEKLTRLFLENDVDFLLDISHAKIAAEYHGIDIKEYLKELPLNRVREIHVNGSGYDKNGFPMDTHQSMEKIDYEMLEWVLKFATPKIVTLEYAGIKGETEDYIRESLKIQLKRIKDVVGQYI</sequence>
<dbReference type="EMBL" id="CP096983">
    <property type="protein sequence ID" value="URZ12397.1"/>
    <property type="molecule type" value="Genomic_DNA"/>
</dbReference>
<dbReference type="STRING" id="84029.CROST_09950"/>
<organism evidence="1 2">
    <name type="scientific">Clostridium felsineum</name>
    <dbReference type="NCBI Taxonomy" id="36839"/>
    <lineage>
        <taxon>Bacteria</taxon>
        <taxon>Bacillati</taxon>
        <taxon>Bacillota</taxon>
        <taxon>Clostridia</taxon>
        <taxon>Eubacteriales</taxon>
        <taxon>Clostridiaceae</taxon>
        <taxon>Clostridium</taxon>
    </lineage>
</organism>
<dbReference type="InterPro" id="IPR007801">
    <property type="entry name" value="MbnB/TglH/ChrH"/>
</dbReference>
<reference evidence="1 2" key="1">
    <citation type="submission" date="2022-04" db="EMBL/GenBank/DDBJ databases">
        <title>Genome sequence of C. roseum typestrain.</title>
        <authorList>
            <person name="Poehlein A."/>
            <person name="Schoch T."/>
            <person name="Duerre P."/>
            <person name="Daniel R."/>
        </authorList>
    </citation>
    <scope>NUCLEOTIDE SEQUENCE [LARGE SCALE GENOMIC DNA]</scope>
    <source>
        <strain evidence="1 2">DSM 7320</strain>
    </source>
</reference>